<evidence type="ECO:0000256" key="1">
    <source>
        <dbReference type="SAM" id="MobiDB-lite"/>
    </source>
</evidence>
<feature type="region of interest" description="Disordered" evidence="1">
    <location>
        <begin position="104"/>
        <end position="126"/>
    </location>
</feature>
<feature type="domain" description="THAP9-like helix-turn-helix" evidence="2">
    <location>
        <begin position="141"/>
        <end position="200"/>
    </location>
</feature>
<dbReference type="RefSeq" id="XP_024869564.1">
    <property type="nucleotide sequence ID" value="XM_025013796.1"/>
</dbReference>
<dbReference type="GeneID" id="112453189"/>
<feature type="domain" description="Transposable element P transposase-like RNase H" evidence="3">
    <location>
        <begin position="210"/>
        <end position="341"/>
    </location>
</feature>
<organism evidence="4 6">
    <name type="scientific">Temnothorax curvispinosus</name>
    <dbReference type="NCBI Taxonomy" id="300111"/>
    <lineage>
        <taxon>Eukaryota</taxon>
        <taxon>Metazoa</taxon>
        <taxon>Ecdysozoa</taxon>
        <taxon>Arthropoda</taxon>
        <taxon>Hexapoda</taxon>
        <taxon>Insecta</taxon>
        <taxon>Pterygota</taxon>
        <taxon>Neoptera</taxon>
        <taxon>Endopterygota</taxon>
        <taxon>Hymenoptera</taxon>
        <taxon>Apocrita</taxon>
        <taxon>Aculeata</taxon>
        <taxon>Formicoidea</taxon>
        <taxon>Formicidae</taxon>
        <taxon>Myrmicinae</taxon>
        <taxon>Temnothorax</taxon>
    </lineage>
</organism>
<feature type="compositionally biased region" description="Basic and acidic residues" evidence="1">
    <location>
        <begin position="1"/>
        <end position="10"/>
    </location>
</feature>
<evidence type="ECO:0000259" key="3">
    <source>
        <dbReference type="Pfam" id="PF21787"/>
    </source>
</evidence>
<dbReference type="Proteomes" id="UP000504618">
    <property type="component" value="Unplaced"/>
</dbReference>
<dbReference type="OrthoDB" id="7541343at2759"/>
<proteinExistence type="predicted"/>
<dbReference type="Pfam" id="PF21787">
    <property type="entry name" value="TNP-like_RNaseH_N"/>
    <property type="match status" value="1"/>
</dbReference>
<evidence type="ECO:0000313" key="6">
    <source>
        <dbReference type="RefSeq" id="XP_024869565.1"/>
    </source>
</evidence>
<reference evidence="5 6" key="1">
    <citation type="submission" date="2025-04" db="UniProtKB">
        <authorList>
            <consortium name="RefSeq"/>
        </authorList>
    </citation>
    <scope>IDENTIFICATION</scope>
    <source>
        <tissue evidence="5 6">Whole body</tissue>
    </source>
</reference>
<evidence type="ECO:0000313" key="5">
    <source>
        <dbReference type="RefSeq" id="XP_024869564.1"/>
    </source>
</evidence>
<dbReference type="AlphaFoldDB" id="A0A6J1PK48"/>
<dbReference type="RefSeq" id="XP_024869565.1">
    <property type="nucleotide sequence ID" value="XM_025013797.1"/>
</dbReference>
<dbReference type="InterPro" id="IPR021896">
    <property type="entry name" value="THAP9-like_HTH"/>
</dbReference>
<gene>
    <name evidence="5 6" type="primary">LOC112453189</name>
</gene>
<keyword evidence="4" id="KW-1185">Reference proteome</keyword>
<feature type="compositionally biased region" description="Basic and acidic residues" evidence="1">
    <location>
        <begin position="109"/>
        <end position="126"/>
    </location>
</feature>
<name>A0A6J1PK48_9HYME</name>
<evidence type="ECO:0000313" key="4">
    <source>
        <dbReference type="Proteomes" id="UP000504618"/>
    </source>
</evidence>
<sequence length="398" mass="46057">MDAEAEKDTITEDIQEQANSVIEKEKGNNIEEEIEMDTDNIEEEITMDVEIMKPSTSSIPVKTMISKATMTSKKKDSPTKKRLCKTIEKMRLKNKDLQQKLRRLRKKVEKSITTKESPHGEDKVQKNKELETLRTLGNKWLPDKFSMLLSVQVDAQTRDKRGIRYNNDFKKFALSMYFLSPRNYKELRKIFTLPSVRTLQSFTYNWNILPGLNIKVFEALKIKLNSLSLIERHCVLCIDEMSLKSHLFYDVSRDEIIGFQDVGDNKLPISAKNAFVIMARSIAGNWKVPLCYCFVATTCTSDTIKTIIFDAIRKLKECGATVHALITDMGSNFLQLSRELGISTKNSMFVVDEQNILYIFDTPHLIKATRNNLLKYNLKFNDKFCIMVLYCSILFKRY</sequence>
<protein>
    <submittedName>
        <fullName evidence="5 6">Uncharacterized protein LOC112453189 isoform X1</fullName>
    </submittedName>
</protein>
<dbReference type="Pfam" id="PF12017">
    <property type="entry name" value="Tnp_P_element"/>
    <property type="match status" value="1"/>
</dbReference>
<dbReference type="InterPro" id="IPR048365">
    <property type="entry name" value="TNP-like_RNaseH_N"/>
</dbReference>
<feature type="region of interest" description="Disordered" evidence="1">
    <location>
        <begin position="1"/>
        <end position="31"/>
    </location>
</feature>
<evidence type="ECO:0000259" key="2">
    <source>
        <dbReference type="Pfam" id="PF12017"/>
    </source>
</evidence>
<accession>A0A6J1PK48</accession>